<feature type="domain" description="Glycosyltransferase 2-like" evidence="4">
    <location>
        <begin position="8"/>
        <end position="168"/>
    </location>
</feature>
<accession>A0A2N1PQ97</accession>
<dbReference type="Gene3D" id="3.90.550.10">
    <property type="entry name" value="Spore Coat Polysaccharide Biosynthesis Protein SpsA, Chain A"/>
    <property type="match status" value="1"/>
</dbReference>
<name>A0A2N1PQ97_9BACT</name>
<dbReference type="GO" id="GO:0016020">
    <property type="term" value="C:membrane"/>
    <property type="evidence" value="ECO:0007669"/>
    <property type="project" value="GOC"/>
</dbReference>
<organism evidence="5 6">
    <name type="scientific">Candidatus Wallbacteria bacterium HGW-Wallbacteria-1</name>
    <dbReference type="NCBI Taxonomy" id="2013854"/>
    <lineage>
        <taxon>Bacteria</taxon>
        <taxon>Candidatus Walliibacteriota</taxon>
    </lineage>
</organism>
<evidence type="ECO:0000259" key="4">
    <source>
        <dbReference type="Pfam" id="PF00535"/>
    </source>
</evidence>
<dbReference type="Pfam" id="PF00535">
    <property type="entry name" value="Glycos_transf_2"/>
    <property type="match status" value="1"/>
</dbReference>
<comment type="caution">
    <text evidence="5">The sequence shown here is derived from an EMBL/GenBank/DDBJ whole genome shotgun (WGS) entry which is preliminary data.</text>
</comment>
<evidence type="ECO:0000313" key="5">
    <source>
        <dbReference type="EMBL" id="PKK90509.1"/>
    </source>
</evidence>
<dbReference type="GO" id="GO:0009247">
    <property type="term" value="P:glycolipid biosynthetic process"/>
    <property type="evidence" value="ECO:0007669"/>
    <property type="project" value="TreeGrafter"/>
</dbReference>
<evidence type="ECO:0000256" key="2">
    <source>
        <dbReference type="ARBA" id="ARBA00022676"/>
    </source>
</evidence>
<dbReference type="SUPFAM" id="SSF53448">
    <property type="entry name" value="Nucleotide-diphospho-sugar transferases"/>
    <property type="match status" value="1"/>
</dbReference>
<dbReference type="AlphaFoldDB" id="A0A2N1PQ97"/>
<evidence type="ECO:0000256" key="1">
    <source>
        <dbReference type="ARBA" id="ARBA00006739"/>
    </source>
</evidence>
<keyword evidence="2 5" id="KW-0328">Glycosyltransferase</keyword>
<keyword evidence="3 5" id="KW-0808">Transferase</keyword>
<dbReference type="InterPro" id="IPR039528">
    <property type="entry name" value="DPM1-like"/>
</dbReference>
<dbReference type="Proteomes" id="UP000233256">
    <property type="component" value="Unassembled WGS sequence"/>
</dbReference>
<dbReference type="PANTHER" id="PTHR43398:SF1">
    <property type="entry name" value="DOLICHOL-PHOSPHATE MANNOSYLTRANSFERASE SUBUNIT 1"/>
    <property type="match status" value="1"/>
</dbReference>
<protein>
    <submittedName>
        <fullName evidence="5">Dolichyl-phosphate beta-D-mannosyltransferase</fullName>
    </submittedName>
</protein>
<gene>
    <name evidence="5" type="ORF">CVV64_09090</name>
</gene>
<dbReference type="EMBL" id="PGXC01000005">
    <property type="protein sequence ID" value="PKK90509.1"/>
    <property type="molecule type" value="Genomic_DNA"/>
</dbReference>
<dbReference type="InterPro" id="IPR029044">
    <property type="entry name" value="Nucleotide-diphossugar_trans"/>
</dbReference>
<reference evidence="5 6" key="1">
    <citation type="journal article" date="2017" name="ISME J.">
        <title>Potential for microbial H2 and metal transformations associated with novel bacteria and archaea in deep terrestrial subsurface sediments.</title>
        <authorList>
            <person name="Hernsdorf A.W."/>
            <person name="Amano Y."/>
            <person name="Miyakawa K."/>
            <person name="Ise K."/>
            <person name="Suzuki Y."/>
            <person name="Anantharaman K."/>
            <person name="Probst A."/>
            <person name="Burstein D."/>
            <person name="Thomas B.C."/>
            <person name="Banfield J.F."/>
        </authorList>
    </citation>
    <scope>NUCLEOTIDE SEQUENCE [LARGE SCALE GENOMIC DNA]</scope>
    <source>
        <strain evidence="5">HGW-Wallbacteria-1</strain>
    </source>
</reference>
<proteinExistence type="inferred from homology"/>
<dbReference type="InterPro" id="IPR001173">
    <property type="entry name" value="Glyco_trans_2-like"/>
</dbReference>
<evidence type="ECO:0000256" key="3">
    <source>
        <dbReference type="ARBA" id="ARBA00022679"/>
    </source>
</evidence>
<dbReference type="PANTHER" id="PTHR43398">
    <property type="entry name" value="DOLICHOL-PHOSPHATE MANNOSYLTRANSFERASE SUBUNIT 1"/>
    <property type="match status" value="1"/>
</dbReference>
<sequence length="241" mass="27125">MKSRIVAVIPTYNENDNIVRIIPDILSRHECLEVLVVDDSSPDGTGETVRQISLVNPRVHILSRPGKQGLGRAYVAGFRYALDMGADVIFQMDADFSHDPKYIVPMLHFLKDFDVVTGSRYVNGVSVVNWPLRRLFLSYGANVYARLVTGLRVMDSTSGFKAWKRSTLEGIDFDSVESNGYSFQIEMTHRAVNRGFAVGEYPIIFVDRTSGQSKMSRAIVHEAILMVWKLRLGSLGFRLFS</sequence>
<dbReference type="CDD" id="cd06442">
    <property type="entry name" value="DPM1_like"/>
    <property type="match status" value="1"/>
</dbReference>
<evidence type="ECO:0000313" key="6">
    <source>
        <dbReference type="Proteomes" id="UP000233256"/>
    </source>
</evidence>
<dbReference type="FunFam" id="3.90.550.10:FF:000122">
    <property type="entry name" value="Dolichol-phosphate mannosyltransferase subunit 1"/>
    <property type="match status" value="1"/>
</dbReference>
<dbReference type="GO" id="GO:0004582">
    <property type="term" value="F:dolichyl-phosphate beta-D-mannosyltransferase activity"/>
    <property type="evidence" value="ECO:0007669"/>
    <property type="project" value="InterPro"/>
</dbReference>
<comment type="similarity">
    <text evidence="1">Belongs to the glycosyltransferase 2 family.</text>
</comment>